<dbReference type="Pfam" id="PF16177">
    <property type="entry name" value="ACAS_N"/>
    <property type="match status" value="1"/>
</dbReference>
<dbReference type="PANTHER" id="PTHR42921">
    <property type="entry name" value="ACETOACETYL-COA SYNTHETASE"/>
    <property type="match status" value="1"/>
</dbReference>
<dbReference type="NCBIfam" id="TIGR01217">
    <property type="entry name" value="ac_ac_CoA_syn"/>
    <property type="match status" value="1"/>
</dbReference>
<sequence length="706" mass="77891">MAATTPLFSPESVENTPTHRFKQRVNGEYGLSLDSYYDLYRWSTSEVDAFWSQVWDQTDVVGHKGSHVVDKTALPPDNPQWFSEARLNWAENLLRCRSHEKTALIEATEPHPSDPNPALRRVTYAELYQLVSDLVSALLAQGLRAGDRVASYASNCIENVAACLAAAAIGCIWVSAAADFGAEGVLERFEQVRPSLIFSVDAVVYNAKVHPHLSKLKELLRGLSARVALQPKVIIIHHSSASDGQQDWEPGWTGFDAFVKLGQDAELGRRPDGEIAWARLPFDWPLWILFSSGTTGARFPPAIPIVHRAGGMLLQSKKEFVICGDLRPDDVFFYYTTTGWMMWNFLVHGLAVGCTLVLYDGSPLKDPAFLWNLVDTLGITIFGTSAKYIDQLSKCYKHPSAHHKLSTLRHIYSTGSPLAAPLFDYVYEQISPNVLLGSITGGTDICSLFAGVNTALPVYRGELQCRMLGMAVETYTPAGARCAAGEPGELVCVKPFPCQPVGFWPLPGFGSDEEVQIAKVRYQQAYFAEFEGVWYHGDHVLIAPERAGNGGGLIMLGRSDGVLNPGGVRFGSAELYDVIELCFSPEVTHHSHTIVDCLAVGQSIAQGADERVILFVKLLEGESLTEELEKRIRREIRARRTARHVPCKVIQVQDIPYTINGKRVEVPVKKIVNGAPLSSVNPATLRNPECLLEYEAVGRELRAEDI</sequence>
<proteinExistence type="inferred from homology"/>
<evidence type="ECO:0000259" key="5">
    <source>
        <dbReference type="Pfam" id="PF00501"/>
    </source>
</evidence>
<comment type="similarity">
    <text evidence="1">Belongs to the ATP-dependent AMP-binding enzyme family.</text>
</comment>
<evidence type="ECO:0000313" key="8">
    <source>
        <dbReference type="Proteomes" id="UP000053257"/>
    </source>
</evidence>
<evidence type="ECO:0000256" key="3">
    <source>
        <dbReference type="ARBA" id="ARBA00022741"/>
    </source>
</evidence>
<evidence type="ECO:0000256" key="2">
    <source>
        <dbReference type="ARBA" id="ARBA00022598"/>
    </source>
</evidence>
<feature type="domain" description="Acetyl-coenzyme A synthetase N-terminal" evidence="6">
    <location>
        <begin position="36"/>
        <end position="92"/>
    </location>
</feature>
<evidence type="ECO:0008006" key="9">
    <source>
        <dbReference type="Google" id="ProtNLM"/>
    </source>
</evidence>
<keyword evidence="4" id="KW-0067">ATP-binding</keyword>
<dbReference type="STRING" id="745531.A0A0C3S4E8"/>
<dbReference type="NCBIfam" id="NF002937">
    <property type="entry name" value="PRK03584.1"/>
    <property type="match status" value="1"/>
</dbReference>
<dbReference type="InterPro" id="IPR042099">
    <property type="entry name" value="ANL_N_sf"/>
</dbReference>
<dbReference type="PANTHER" id="PTHR42921:SF1">
    <property type="entry name" value="ACETOACETYL-COA SYNTHETASE"/>
    <property type="match status" value="1"/>
</dbReference>
<feature type="domain" description="AMP-dependent synthetase/ligase" evidence="5">
    <location>
        <begin position="101"/>
        <end position="492"/>
    </location>
</feature>
<dbReference type="GO" id="GO:0030729">
    <property type="term" value="F:acetoacetate-CoA ligase activity"/>
    <property type="evidence" value="ECO:0007669"/>
    <property type="project" value="InterPro"/>
</dbReference>
<gene>
    <name evidence="7" type="ORF">PHLGIDRAFT_28413</name>
</gene>
<dbReference type="InterPro" id="IPR045851">
    <property type="entry name" value="AMP-bd_C_sf"/>
</dbReference>
<dbReference type="AlphaFoldDB" id="A0A0C3S4E8"/>
<dbReference type="GO" id="GO:0005524">
    <property type="term" value="F:ATP binding"/>
    <property type="evidence" value="ECO:0007669"/>
    <property type="project" value="UniProtKB-KW"/>
</dbReference>
<reference evidence="7 8" key="1">
    <citation type="journal article" date="2014" name="PLoS Genet.">
        <title>Analysis of the Phlebiopsis gigantea genome, transcriptome and secretome provides insight into its pioneer colonization strategies of wood.</title>
        <authorList>
            <person name="Hori C."/>
            <person name="Ishida T."/>
            <person name="Igarashi K."/>
            <person name="Samejima M."/>
            <person name="Suzuki H."/>
            <person name="Master E."/>
            <person name="Ferreira P."/>
            <person name="Ruiz-Duenas F.J."/>
            <person name="Held B."/>
            <person name="Canessa P."/>
            <person name="Larrondo L.F."/>
            <person name="Schmoll M."/>
            <person name="Druzhinina I.S."/>
            <person name="Kubicek C.P."/>
            <person name="Gaskell J.A."/>
            <person name="Kersten P."/>
            <person name="St John F."/>
            <person name="Glasner J."/>
            <person name="Sabat G."/>
            <person name="Splinter BonDurant S."/>
            <person name="Syed K."/>
            <person name="Yadav J."/>
            <person name="Mgbeahuruike A.C."/>
            <person name="Kovalchuk A."/>
            <person name="Asiegbu F.O."/>
            <person name="Lackner G."/>
            <person name="Hoffmeister D."/>
            <person name="Rencoret J."/>
            <person name="Gutierrez A."/>
            <person name="Sun H."/>
            <person name="Lindquist E."/>
            <person name="Barry K."/>
            <person name="Riley R."/>
            <person name="Grigoriev I.V."/>
            <person name="Henrissat B."/>
            <person name="Kues U."/>
            <person name="Berka R.M."/>
            <person name="Martinez A.T."/>
            <person name="Covert S.F."/>
            <person name="Blanchette R.A."/>
            <person name="Cullen D."/>
        </authorList>
    </citation>
    <scope>NUCLEOTIDE SEQUENCE [LARGE SCALE GENOMIC DNA]</scope>
    <source>
        <strain evidence="7 8">11061_1 CR5-6</strain>
    </source>
</reference>
<dbReference type="SUPFAM" id="SSF56801">
    <property type="entry name" value="Acetyl-CoA synthetase-like"/>
    <property type="match status" value="1"/>
</dbReference>
<evidence type="ECO:0000259" key="6">
    <source>
        <dbReference type="Pfam" id="PF16177"/>
    </source>
</evidence>
<dbReference type="Pfam" id="PF00501">
    <property type="entry name" value="AMP-binding"/>
    <property type="match status" value="1"/>
</dbReference>
<organism evidence="7 8">
    <name type="scientific">Phlebiopsis gigantea (strain 11061_1 CR5-6)</name>
    <name type="common">White-rot fungus</name>
    <name type="synonym">Peniophora gigantea</name>
    <dbReference type="NCBI Taxonomy" id="745531"/>
    <lineage>
        <taxon>Eukaryota</taxon>
        <taxon>Fungi</taxon>
        <taxon>Dikarya</taxon>
        <taxon>Basidiomycota</taxon>
        <taxon>Agaricomycotina</taxon>
        <taxon>Agaricomycetes</taxon>
        <taxon>Polyporales</taxon>
        <taxon>Phanerochaetaceae</taxon>
        <taxon>Phlebiopsis</taxon>
    </lineage>
</organism>
<dbReference type="HOGENOM" id="CLU_000022_3_3_1"/>
<keyword evidence="3" id="KW-0547">Nucleotide-binding</keyword>
<keyword evidence="8" id="KW-1185">Reference proteome</keyword>
<dbReference type="OrthoDB" id="10253869at2759"/>
<name>A0A0C3S4E8_PHLG1</name>
<accession>A0A0C3S4E8</accession>
<evidence type="ECO:0000256" key="1">
    <source>
        <dbReference type="ARBA" id="ARBA00006432"/>
    </source>
</evidence>
<dbReference type="InterPro" id="IPR005914">
    <property type="entry name" value="Acac_CoA_synth"/>
</dbReference>
<dbReference type="InterPro" id="IPR000873">
    <property type="entry name" value="AMP-dep_synth/lig_dom"/>
</dbReference>
<dbReference type="InterPro" id="IPR032387">
    <property type="entry name" value="ACAS_N"/>
</dbReference>
<dbReference type="Gene3D" id="3.30.300.30">
    <property type="match status" value="1"/>
</dbReference>
<keyword evidence="2" id="KW-0436">Ligase</keyword>
<dbReference type="Gene3D" id="3.40.50.12780">
    <property type="entry name" value="N-terminal domain of ligase-like"/>
    <property type="match status" value="1"/>
</dbReference>
<dbReference type="Proteomes" id="UP000053257">
    <property type="component" value="Unassembled WGS sequence"/>
</dbReference>
<evidence type="ECO:0000313" key="7">
    <source>
        <dbReference type="EMBL" id="KIP10621.1"/>
    </source>
</evidence>
<dbReference type="EMBL" id="KN840453">
    <property type="protein sequence ID" value="KIP10621.1"/>
    <property type="molecule type" value="Genomic_DNA"/>
</dbReference>
<evidence type="ECO:0000256" key="4">
    <source>
        <dbReference type="ARBA" id="ARBA00022840"/>
    </source>
</evidence>
<protein>
    <recommendedName>
        <fullName evidence="9">AMP-dependent synthetase/ligase domain-containing protein</fullName>
    </recommendedName>
</protein>
<dbReference type="GO" id="GO:0006629">
    <property type="term" value="P:lipid metabolic process"/>
    <property type="evidence" value="ECO:0007669"/>
    <property type="project" value="InterPro"/>
</dbReference>